<dbReference type="InterPro" id="IPR006311">
    <property type="entry name" value="TAT_signal"/>
</dbReference>
<feature type="chain" id="PRO_5046061165" evidence="2">
    <location>
        <begin position="25"/>
        <end position="330"/>
    </location>
</feature>
<dbReference type="PANTHER" id="PTHR42928:SF5">
    <property type="entry name" value="BLR1237 PROTEIN"/>
    <property type="match status" value="1"/>
</dbReference>
<dbReference type="Pfam" id="PF03401">
    <property type="entry name" value="TctC"/>
    <property type="match status" value="1"/>
</dbReference>
<proteinExistence type="inferred from homology"/>
<comment type="caution">
    <text evidence="3">The sequence shown here is derived from an EMBL/GenBank/DDBJ whole genome shotgun (WGS) entry which is preliminary data.</text>
</comment>
<evidence type="ECO:0000313" key="4">
    <source>
        <dbReference type="Proteomes" id="UP001501627"/>
    </source>
</evidence>
<organism evidence="3 4">
    <name type="scientific">Comamonas faecalis</name>
    <dbReference type="NCBI Taxonomy" id="1387849"/>
    <lineage>
        <taxon>Bacteria</taxon>
        <taxon>Pseudomonadati</taxon>
        <taxon>Pseudomonadota</taxon>
        <taxon>Betaproteobacteria</taxon>
        <taxon>Burkholderiales</taxon>
        <taxon>Comamonadaceae</taxon>
        <taxon>Comamonas</taxon>
    </lineage>
</organism>
<dbReference type="Gene3D" id="3.40.190.150">
    <property type="entry name" value="Bordetella uptake gene, domain 1"/>
    <property type="match status" value="1"/>
</dbReference>
<keyword evidence="4" id="KW-1185">Reference proteome</keyword>
<evidence type="ECO:0000256" key="1">
    <source>
        <dbReference type="ARBA" id="ARBA00006987"/>
    </source>
</evidence>
<dbReference type="Gene3D" id="3.40.190.10">
    <property type="entry name" value="Periplasmic binding protein-like II"/>
    <property type="match status" value="1"/>
</dbReference>
<dbReference type="CDD" id="cd07012">
    <property type="entry name" value="PBP2_Bug_TTT"/>
    <property type="match status" value="1"/>
</dbReference>
<dbReference type="PIRSF" id="PIRSF017082">
    <property type="entry name" value="YflP"/>
    <property type="match status" value="1"/>
</dbReference>
<reference evidence="4" key="1">
    <citation type="journal article" date="2019" name="Int. J. Syst. Evol. Microbiol.">
        <title>The Global Catalogue of Microorganisms (GCM) 10K type strain sequencing project: providing services to taxonomists for standard genome sequencing and annotation.</title>
        <authorList>
            <consortium name="The Broad Institute Genomics Platform"/>
            <consortium name="The Broad Institute Genome Sequencing Center for Infectious Disease"/>
            <person name="Wu L."/>
            <person name="Ma J."/>
        </authorList>
    </citation>
    <scope>NUCLEOTIDE SEQUENCE [LARGE SCALE GENOMIC DNA]</scope>
    <source>
        <strain evidence="4">JCM 17561</strain>
    </source>
</reference>
<dbReference type="PANTHER" id="PTHR42928">
    <property type="entry name" value="TRICARBOXYLATE-BINDING PROTEIN"/>
    <property type="match status" value="1"/>
</dbReference>
<evidence type="ECO:0000256" key="2">
    <source>
        <dbReference type="SAM" id="SignalP"/>
    </source>
</evidence>
<feature type="signal peptide" evidence="2">
    <location>
        <begin position="1"/>
        <end position="24"/>
    </location>
</feature>
<accession>A0ABP7RW83</accession>
<name>A0ABP7RW83_9BURK</name>
<gene>
    <name evidence="3" type="ORF">GCM10022279_28560</name>
</gene>
<dbReference type="PROSITE" id="PS51318">
    <property type="entry name" value="TAT"/>
    <property type="match status" value="1"/>
</dbReference>
<comment type="similarity">
    <text evidence="1">Belongs to the UPF0065 (bug) family.</text>
</comment>
<dbReference type="RefSeq" id="WP_103046294.1">
    <property type="nucleotide sequence ID" value="NZ_BAABBP010000032.1"/>
</dbReference>
<sequence length="330" mass="35152">MSTPLHRRRALRLAGAGALTTLLAALPLAGTAQPAAFPNKPLTLIVPFPAGGPTDAQMRALAAAAGKVLGQSVVVVNQPGVGGTLGPANMARTAAPDGYTLSIAGNTLYRLPLLQKVSYDPLKDFTYLINLTGYTMGIAVRADAPWKTLDDLIADARTRPGQINYGSTGVGSSGHIAMERLAKATGTSFNYIPFKGGAEEATALLGGHIDFISNAGWGAQVDAGKMRLLATYSGKRLKQRPDVPTLKEQGYDLVITSPIGVVGPRGMPAQVVAQLHDALRQAMQDPTYQRLIAQWDQDDLYMSAQAYHDYAQEQMPKEKVFLDQLGIELK</sequence>
<dbReference type="Proteomes" id="UP001501627">
    <property type="component" value="Unassembled WGS sequence"/>
</dbReference>
<dbReference type="SUPFAM" id="SSF53850">
    <property type="entry name" value="Periplasmic binding protein-like II"/>
    <property type="match status" value="1"/>
</dbReference>
<protein>
    <submittedName>
        <fullName evidence="3">Tripartite tricarboxylate transporter substrate binding protein</fullName>
    </submittedName>
</protein>
<dbReference type="InterPro" id="IPR042100">
    <property type="entry name" value="Bug_dom1"/>
</dbReference>
<dbReference type="InterPro" id="IPR005064">
    <property type="entry name" value="BUG"/>
</dbReference>
<evidence type="ECO:0000313" key="3">
    <source>
        <dbReference type="EMBL" id="GAA4002921.1"/>
    </source>
</evidence>
<keyword evidence="2" id="KW-0732">Signal</keyword>
<dbReference type="EMBL" id="BAABBP010000032">
    <property type="protein sequence ID" value="GAA4002921.1"/>
    <property type="molecule type" value="Genomic_DNA"/>
</dbReference>